<reference evidence="1" key="2">
    <citation type="journal article" date="2015" name="Data Brief">
        <title>Shoot transcriptome of the giant reed, Arundo donax.</title>
        <authorList>
            <person name="Barrero R.A."/>
            <person name="Guerrero F.D."/>
            <person name="Moolhuijzen P."/>
            <person name="Goolsby J.A."/>
            <person name="Tidwell J."/>
            <person name="Bellgard S.E."/>
            <person name="Bellgard M.I."/>
        </authorList>
    </citation>
    <scope>NUCLEOTIDE SEQUENCE</scope>
    <source>
        <tissue evidence="1">Shoot tissue taken approximately 20 cm above the soil surface</tissue>
    </source>
</reference>
<reference evidence="1" key="1">
    <citation type="submission" date="2014-09" db="EMBL/GenBank/DDBJ databases">
        <authorList>
            <person name="Magalhaes I.L.F."/>
            <person name="Oliveira U."/>
            <person name="Santos F.R."/>
            <person name="Vidigal T.H.D.A."/>
            <person name="Brescovit A.D."/>
            <person name="Santos A.J."/>
        </authorList>
    </citation>
    <scope>NUCLEOTIDE SEQUENCE</scope>
    <source>
        <tissue evidence="1">Shoot tissue taken approximately 20 cm above the soil surface</tissue>
    </source>
</reference>
<sequence>MQPLSSSNYPVYNQNMVTGMVVPEVGLIKILKHLEH</sequence>
<name>A0A0A9AWS2_ARUDO</name>
<evidence type="ECO:0000313" key="1">
    <source>
        <dbReference type="EMBL" id="JAD56159.1"/>
    </source>
</evidence>
<dbReference type="EMBL" id="GBRH01241736">
    <property type="protein sequence ID" value="JAD56159.1"/>
    <property type="molecule type" value="Transcribed_RNA"/>
</dbReference>
<protein>
    <submittedName>
        <fullName evidence="1">Uncharacterized protein</fullName>
    </submittedName>
</protein>
<dbReference type="AlphaFoldDB" id="A0A0A9AWS2"/>
<proteinExistence type="predicted"/>
<accession>A0A0A9AWS2</accession>
<organism evidence="1">
    <name type="scientific">Arundo donax</name>
    <name type="common">Giant reed</name>
    <name type="synonym">Donax arundinaceus</name>
    <dbReference type="NCBI Taxonomy" id="35708"/>
    <lineage>
        <taxon>Eukaryota</taxon>
        <taxon>Viridiplantae</taxon>
        <taxon>Streptophyta</taxon>
        <taxon>Embryophyta</taxon>
        <taxon>Tracheophyta</taxon>
        <taxon>Spermatophyta</taxon>
        <taxon>Magnoliopsida</taxon>
        <taxon>Liliopsida</taxon>
        <taxon>Poales</taxon>
        <taxon>Poaceae</taxon>
        <taxon>PACMAD clade</taxon>
        <taxon>Arundinoideae</taxon>
        <taxon>Arundineae</taxon>
        <taxon>Arundo</taxon>
    </lineage>
</organism>